<dbReference type="Proteomes" id="UP000228531">
    <property type="component" value="Unassembled WGS sequence"/>
</dbReference>
<feature type="domain" description="N-acetyltransferase" evidence="1">
    <location>
        <begin position="9"/>
        <end position="95"/>
    </location>
</feature>
<dbReference type="AlphaFoldDB" id="A0A2M8WPI5"/>
<dbReference type="PANTHER" id="PTHR31435:SF10">
    <property type="entry name" value="BSR4717 PROTEIN"/>
    <property type="match status" value="1"/>
</dbReference>
<dbReference type="InterPro" id="IPR016181">
    <property type="entry name" value="Acyl_CoA_acyltransferase"/>
</dbReference>
<evidence type="ECO:0000313" key="2">
    <source>
        <dbReference type="EMBL" id="PJI92766.1"/>
    </source>
</evidence>
<dbReference type="InterPro" id="IPR045057">
    <property type="entry name" value="Gcn5-rel_NAT"/>
</dbReference>
<dbReference type="EMBL" id="PGTY01000001">
    <property type="protein sequence ID" value="PJI92766.1"/>
    <property type="molecule type" value="Genomic_DNA"/>
</dbReference>
<comment type="caution">
    <text evidence="2">The sequence shown here is derived from an EMBL/GenBank/DDBJ whole genome shotgun (WGS) entry which is preliminary data.</text>
</comment>
<dbReference type="SUPFAM" id="SSF55729">
    <property type="entry name" value="Acyl-CoA N-acyltransferases (Nat)"/>
    <property type="match status" value="1"/>
</dbReference>
<evidence type="ECO:0000313" key="3">
    <source>
        <dbReference type="Proteomes" id="UP000228531"/>
    </source>
</evidence>
<proteinExistence type="predicted"/>
<keyword evidence="3" id="KW-1185">Reference proteome</keyword>
<name>A0A2M8WPI5_9RHOB</name>
<organism evidence="2 3">
    <name type="scientific">Yoonia maricola</name>
    <dbReference type="NCBI Taxonomy" id="420999"/>
    <lineage>
        <taxon>Bacteria</taxon>
        <taxon>Pseudomonadati</taxon>
        <taxon>Pseudomonadota</taxon>
        <taxon>Alphaproteobacteria</taxon>
        <taxon>Rhodobacterales</taxon>
        <taxon>Paracoccaceae</taxon>
        <taxon>Yoonia</taxon>
    </lineage>
</organism>
<sequence length="96" mass="10630">MSDLSVMHEEGDKKGRYYVVHASGESELTYSIISAKQVIADHTQVASGHEGEGIGLMLLREMIADARSKGFQIVPLCPFVNAQRRKHPEWADAFSV</sequence>
<dbReference type="Gene3D" id="3.40.630.30">
    <property type="match status" value="1"/>
</dbReference>
<gene>
    <name evidence="2" type="ORF">BC777_1627</name>
</gene>
<dbReference type="PROSITE" id="PS51729">
    <property type="entry name" value="GNAT_YJDJ"/>
    <property type="match status" value="1"/>
</dbReference>
<evidence type="ECO:0000259" key="1">
    <source>
        <dbReference type="PROSITE" id="PS51729"/>
    </source>
</evidence>
<dbReference type="RefSeq" id="WP_245834204.1">
    <property type="nucleotide sequence ID" value="NZ_PGTY01000001.1"/>
</dbReference>
<accession>A0A2M8WPI5</accession>
<protein>
    <recommendedName>
        <fullName evidence="1">N-acetyltransferase domain-containing protein</fullName>
    </recommendedName>
</protein>
<reference evidence="2 3" key="1">
    <citation type="submission" date="2017-11" db="EMBL/GenBank/DDBJ databases">
        <title>Genomic Encyclopedia of Archaeal and Bacterial Type Strains, Phase II (KMG-II): From Individual Species to Whole Genera.</title>
        <authorList>
            <person name="Goeker M."/>
        </authorList>
    </citation>
    <scope>NUCLEOTIDE SEQUENCE [LARGE SCALE GENOMIC DNA]</scope>
    <source>
        <strain evidence="2 3">DSM 29128</strain>
    </source>
</reference>
<dbReference type="PANTHER" id="PTHR31435">
    <property type="entry name" value="PROTEIN NATD1"/>
    <property type="match status" value="1"/>
</dbReference>
<dbReference type="Pfam" id="PF14542">
    <property type="entry name" value="Acetyltransf_CG"/>
    <property type="match status" value="1"/>
</dbReference>
<dbReference type="InterPro" id="IPR031165">
    <property type="entry name" value="GNAT_YJDJ"/>
</dbReference>